<accession>A0ABP9AID7</accession>
<dbReference type="InterPro" id="IPR036388">
    <property type="entry name" value="WH-like_DNA-bd_sf"/>
</dbReference>
<evidence type="ECO:0000313" key="6">
    <source>
        <dbReference type="Proteomes" id="UP001501645"/>
    </source>
</evidence>
<gene>
    <name evidence="5" type="ORF">GCM10023351_27560</name>
</gene>
<comment type="caution">
    <text evidence="5">The sequence shown here is derived from an EMBL/GenBank/DDBJ whole genome shotgun (WGS) entry which is preliminary data.</text>
</comment>
<name>A0ABP9AID7_9MICO</name>
<dbReference type="SMART" id="SM00421">
    <property type="entry name" value="HTH_LUXR"/>
    <property type="match status" value="1"/>
</dbReference>
<reference evidence="6" key="1">
    <citation type="journal article" date="2019" name="Int. J. Syst. Evol. Microbiol.">
        <title>The Global Catalogue of Microorganisms (GCM) 10K type strain sequencing project: providing services to taxonomists for standard genome sequencing and annotation.</title>
        <authorList>
            <consortium name="The Broad Institute Genomics Platform"/>
            <consortium name="The Broad Institute Genome Sequencing Center for Infectious Disease"/>
            <person name="Wu L."/>
            <person name="Ma J."/>
        </authorList>
    </citation>
    <scope>NUCLEOTIDE SEQUENCE [LARGE SCALE GENOMIC DNA]</scope>
    <source>
        <strain evidence="6">JCM 18537</strain>
    </source>
</reference>
<keyword evidence="3" id="KW-0804">Transcription</keyword>
<dbReference type="InterPro" id="IPR016032">
    <property type="entry name" value="Sig_transdc_resp-reg_C-effctor"/>
</dbReference>
<sequence length="418" mass="44918">METTIPRVAVELLRAFGDVATAPLLGVAEKLSDGLRAMLPHRALVIFTEDCTGRPQKKAGDAGITEAVTIHEMADVRRRLRAGDPVRTAVIAGAERDVRAWEASTGAVLVLCDADSPADAAVDELVETVWETTALHIRQLVGHADPSQPIESRAVSAERVRVTTELTERHATDLESFLAVLRGRAIDDRRARTAVADLVADALVRTKTASDVLLTVSEEQVAGAFRRLRADLRPLTQYGRLDIEFVEPPADGRALPGEVAHAARAIVRSAVLAMNDQDDITRVRVQWDCDGRNLLVNVRDDGRGGVDADAPALHMAQAKAASLGGGAELTRVPGWGSELDVRLPLDPPSPVDVAEWGLAPREDEVLRLLAQGRRNRQIAEALSLSENTVKFHLARVYRKLGVGTRAEAVALAVGAGLA</sequence>
<dbReference type="PRINTS" id="PR00038">
    <property type="entry name" value="HTHLUXR"/>
</dbReference>
<organism evidence="5 6">
    <name type="scientific">Microbacterium gilvum</name>
    <dbReference type="NCBI Taxonomy" id="1336204"/>
    <lineage>
        <taxon>Bacteria</taxon>
        <taxon>Bacillati</taxon>
        <taxon>Actinomycetota</taxon>
        <taxon>Actinomycetes</taxon>
        <taxon>Micrococcales</taxon>
        <taxon>Microbacteriaceae</taxon>
        <taxon>Microbacterium</taxon>
    </lineage>
</organism>
<keyword evidence="6" id="KW-1185">Reference proteome</keyword>
<dbReference type="Proteomes" id="UP001501645">
    <property type="component" value="Unassembled WGS sequence"/>
</dbReference>
<keyword evidence="2" id="KW-0238">DNA-binding</keyword>
<dbReference type="Pfam" id="PF00196">
    <property type="entry name" value="GerE"/>
    <property type="match status" value="1"/>
</dbReference>
<dbReference type="PANTHER" id="PTHR44688:SF16">
    <property type="entry name" value="DNA-BINDING TRANSCRIPTIONAL ACTIVATOR DEVR_DOSR"/>
    <property type="match status" value="1"/>
</dbReference>
<dbReference type="CDD" id="cd06170">
    <property type="entry name" value="LuxR_C_like"/>
    <property type="match status" value="1"/>
</dbReference>
<evidence type="ECO:0000259" key="4">
    <source>
        <dbReference type="PROSITE" id="PS50043"/>
    </source>
</evidence>
<feature type="domain" description="HTH luxR-type" evidence="4">
    <location>
        <begin position="351"/>
        <end position="416"/>
    </location>
</feature>
<dbReference type="EMBL" id="BAABKO010000005">
    <property type="protein sequence ID" value="GAA4781000.1"/>
    <property type="molecule type" value="Genomic_DNA"/>
</dbReference>
<dbReference type="PANTHER" id="PTHR44688">
    <property type="entry name" value="DNA-BINDING TRANSCRIPTIONAL ACTIVATOR DEVR_DOSR"/>
    <property type="match status" value="1"/>
</dbReference>
<dbReference type="PROSITE" id="PS50043">
    <property type="entry name" value="HTH_LUXR_2"/>
    <property type="match status" value="1"/>
</dbReference>
<dbReference type="Gene3D" id="1.10.10.10">
    <property type="entry name" value="Winged helix-like DNA-binding domain superfamily/Winged helix DNA-binding domain"/>
    <property type="match status" value="1"/>
</dbReference>
<dbReference type="InterPro" id="IPR000792">
    <property type="entry name" value="Tscrpt_reg_LuxR_C"/>
</dbReference>
<dbReference type="Gene3D" id="3.30.565.10">
    <property type="entry name" value="Histidine kinase-like ATPase, C-terminal domain"/>
    <property type="match status" value="1"/>
</dbReference>
<evidence type="ECO:0000313" key="5">
    <source>
        <dbReference type="EMBL" id="GAA4781000.1"/>
    </source>
</evidence>
<evidence type="ECO:0000256" key="1">
    <source>
        <dbReference type="ARBA" id="ARBA00023015"/>
    </source>
</evidence>
<protein>
    <submittedName>
        <fullName evidence="5">Response regulator transcription factor</fullName>
    </submittedName>
</protein>
<evidence type="ECO:0000256" key="3">
    <source>
        <dbReference type="ARBA" id="ARBA00023163"/>
    </source>
</evidence>
<dbReference type="RefSeq" id="WP_345440206.1">
    <property type="nucleotide sequence ID" value="NZ_BAABKO010000005.1"/>
</dbReference>
<proteinExistence type="predicted"/>
<dbReference type="SUPFAM" id="SSF55874">
    <property type="entry name" value="ATPase domain of HSP90 chaperone/DNA topoisomerase II/histidine kinase"/>
    <property type="match status" value="1"/>
</dbReference>
<dbReference type="SUPFAM" id="SSF46894">
    <property type="entry name" value="C-terminal effector domain of the bipartite response regulators"/>
    <property type="match status" value="1"/>
</dbReference>
<dbReference type="InterPro" id="IPR036890">
    <property type="entry name" value="HATPase_C_sf"/>
</dbReference>
<keyword evidence="1" id="KW-0805">Transcription regulation</keyword>
<dbReference type="PROSITE" id="PS00622">
    <property type="entry name" value="HTH_LUXR_1"/>
    <property type="match status" value="1"/>
</dbReference>
<evidence type="ECO:0000256" key="2">
    <source>
        <dbReference type="ARBA" id="ARBA00023125"/>
    </source>
</evidence>